<comment type="caution">
    <text evidence="10">The sequence shown here is derived from an EMBL/GenBank/DDBJ whole genome shotgun (WGS) entry which is preliminary data.</text>
</comment>
<dbReference type="PANTHER" id="PTHR32154">
    <property type="entry name" value="PYRUVATE-FLAVODOXIN OXIDOREDUCTASE-RELATED"/>
    <property type="match status" value="1"/>
</dbReference>
<dbReference type="FunFam" id="3.40.50.970:FF:000012">
    <property type="entry name" value="Pyruvate:ferredoxin (Flavodoxin) oxidoreductase"/>
    <property type="match status" value="1"/>
</dbReference>
<evidence type="ECO:0000256" key="6">
    <source>
        <dbReference type="ARBA" id="ARBA00044814"/>
    </source>
</evidence>
<dbReference type="InterPro" id="IPR053390">
    <property type="entry name" value="Pyruvate_synthase_PorA"/>
</dbReference>
<name>A0A7V0N035_UNCAE</name>
<dbReference type="PANTHER" id="PTHR32154:SF0">
    <property type="entry name" value="PYRUVATE-FLAVODOXIN OXIDOREDUCTASE-RELATED"/>
    <property type="match status" value="1"/>
</dbReference>
<dbReference type="SUPFAM" id="SSF52518">
    <property type="entry name" value="Thiamin diphosphate-binding fold (THDP-binding)"/>
    <property type="match status" value="1"/>
</dbReference>
<accession>A0A7V0N035</accession>
<evidence type="ECO:0000313" key="10">
    <source>
        <dbReference type="EMBL" id="HDN85224.1"/>
    </source>
</evidence>
<gene>
    <name evidence="10" type="primary">porA</name>
    <name evidence="10" type="ORF">ENG47_05685</name>
</gene>
<evidence type="ECO:0000256" key="4">
    <source>
        <dbReference type="ARBA" id="ARBA00044787"/>
    </source>
</evidence>
<dbReference type="GO" id="GO:0019164">
    <property type="term" value="F:pyruvate synthase activity"/>
    <property type="evidence" value="ECO:0007669"/>
    <property type="project" value="UniProtKB-EC"/>
</dbReference>
<reference evidence="10" key="1">
    <citation type="journal article" date="2020" name="mSystems">
        <title>Genome- and Community-Level Interaction Insights into Carbon Utilization and Element Cycling Functions of Hydrothermarchaeota in Hydrothermal Sediment.</title>
        <authorList>
            <person name="Zhou Z."/>
            <person name="Liu Y."/>
            <person name="Xu W."/>
            <person name="Pan J."/>
            <person name="Luo Z.H."/>
            <person name="Li M."/>
        </authorList>
    </citation>
    <scope>NUCLEOTIDE SEQUENCE [LARGE SCALE GENOMIC DNA]</scope>
    <source>
        <strain evidence="10">HyVt-219</strain>
    </source>
</reference>
<evidence type="ECO:0000256" key="2">
    <source>
        <dbReference type="ARBA" id="ARBA00012822"/>
    </source>
</evidence>
<dbReference type="Pfam" id="PF01855">
    <property type="entry name" value="POR_N"/>
    <property type="match status" value="1"/>
</dbReference>
<evidence type="ECO:0000259" key="9">
    <source>
        <dbReference type="Pfam" id="PF17147"/>
    </source>
</evidence>
<dbReference type="EMBL" id="DRBC01000343">
    <property type="protein sequence ID" value="HDN85224.1"/>
    <property type="molecule type" value="Genomic_DNA"/>
</dbReference>
<dbReference type="SUPFAM" id="SSF52922">
    <property type="entry name" value="TK C-terminal domain-like"/>
    <property type="match status" value="1"/>
</dbReference>
<dbReference type="InterPro" id="IPR002880">
    <property type="entry name" value="Pyrv_Fd/Flavodoxin_OxRdtase_N"/>
</dbReference>
<evidence type="ECO:0000256" key="1">
    <source>
        <dbReference type="ARBA" id="ARBA00011595"/>
    </source>
</evidence>
<dbReference type="GO" id="GO:0006979">
    <property type="term" value="P:response to oxidative stress"/>
    <property type="evidence" value="ECO:0007669"/>
    <property type="project" value="TreeGrafter"/>
</dbReference>
<evidence type="ECO:0000256" key="5">
    <source>
        <dbReference type="ARBA" id="ARBA00044811"/>
    </source>
</evidence>
<dbReference type="EC" id="1.2.7.1" evidence="2"/>
<protein>
    <recommendedName>
        <fullName evidence="4">Pyruvate synthase subunit PorA</fullName>
        <ecNumber evidence="2">1.2.7.1</ecNumber>
    </recommendedName>
    <alternativeName>
        <fullName evidence="6">Pyruvate oxidoreductase alpha chain</fullName>
    </alternativeName>
    <alternativeName>
        <fullName evidence="5">Pyruvic-ferredoxin oxidoreductase subunit alpha</fullName>
    </alternativeName>
</protein>
<dbReference type="FunFam" id="3.40.50.920:FF:000010">
    <property type="entry name" value="Pyruvate ferredoxin oxidoreductase, alpha subunit"/>
    <property type="match status" value="1"/>
</dbReference>
<organism evidence="10">
    <name type="scientific">Aerophobetes bacterium</name>
    <dbReference type="NCBI Taxonomy" id="2030807"/>
    <lineage>
        <taxon>Bacteria</taxon>
        <taxon>Candidatus Aerophobota</taxon>
    </lineage>
</organism>
<dbReference type="Pfam" id="PF17147">
    <property type="entry name" value="PFOR_II"/>
    <property type="match status" value="1"/>
</dbReference>
<sequence>MSPLSERIVKALTGDEAAAEAMRQINPDVVAAYPITPQTEIVMNYAQFVANGVVDTEMVAVESEHSAMSACVGASAAGARAMTATSANGLALMWEVVYIAASNRLPIVMTVVNRALSAPINIHCDHSDSMGARDSGWIQIYCENVQEVYELLIMAVKIAEHPDILLPVMVCEDGFITSHALEGVKIFRDEEVKNFVGEYKPQFSLLDVEHPVTYGPLDLQDYYFEHKRQQVEAMENAKKVIPRIFIEFEKVFGSKYGFVEGYKIDDAEIAIVALSSTCGTTKVVVDKLREKGQKVGLLKLRFFRPFPKEEIVESLANVKAVAVLDRSESFSTQGGPVFTEIKSALYEVDRRPLITNYIYGLGGRDIDTSQIEKVYDDLGKIVEQNKVETAVNYLGVRE</sequence>
<dbReference type="InterPro" id="IPR050722">
    <property type="entry name" value="Pyruvate:ferred/Flavod_OxRd"/>
</dbReference>
<dbReference type="Gene3D" id="3.40.50.970">
    <property type="match status" value="1"/>
</dbReference>
<dbReference type="Proteomes" id="UP000885660">
    <property type="component" value="Unassembled WGS sequence"/>
</dbReference>
<dbReference type="CDD" id="cd07034">
    <property type="entry name" value="TPP_PYR_PFOR_IOR-alpha_like"/>
    <property type="match status" value="1"/>
</dbReference>
<dbReference type="AlphaFoldDB" id="A0A7V0N035"/>
<dbReference type="Gene3D" id="3.40.50.920">
    <property type="match status" value="1"/>
</dbReference>
<dbReference type="InterPro" id="IPR033412">
    <property type="entry name" value="PFOR_II"/>
</dbReference>
<evidence type="ECO:0000256" key="7">
    <source>
        <dbReference type="ARBA" id="ARBA00049357"/>
    </source>
</evidence>
<keyword evidence="3" id="KW-0560">Oxidoreductase</keyword>
<dbReference type="InterPro" id="IPR029061">
    <property type="entry name" value="THDP-binding"/>
</dbReference>
<comment type="catalytic activity">
    <reaction evidence="7">
        <text>2 oxidized [2Fe-2S]-[ferredoxin] + pyruvate + CoA = 2 reduced [2Fe-2S]-[ferredoxin] + acetyl-CoA + CO2 + H(+)</text>
        <dbReference type="Rhea" id="RHEA:12765"/>
        <dbReference type="Rhea" id="RHEA-COMP:10000"/>
        <dbReference type="Rhea" id="RHEA-COMP:10001"/>
        <dbReference type="ChEBI" id="CHEBI:15361"/>
        <dbReference type="ChEBI" id="CHEBI:15378"/>
        <dbReference type="ChEBI" id="CHEBI:16526"/>
        <dbReference type="ChEBI" id="CHEBI:33737"/>
        <dbReference type="ChEBI" id="CHEBI:33738"/>
        <dbReference type="ChEBI" id="CHEBI:57287"/>
        <dbReference type="ChEBI" id="CHEBI:57288"/>
        <dbReference type="EC" id="1.2.7.1"/>
    </reaction>
</comment>
<comment type="subunit">
    <text evidence="1">Heterotetramer of one alpha, one beta, one delta and one gamma chain.</text>
</comment>
<feature type="domain" description="Pyruvate:ferredoxin oxidoreductase core" evidence="9">
    <location>
        <begin position="267"/>
        <end position="371"/>
    </location>
</feature>
<evidence type="ECO:0000256" key="3">
    <source>
        <dbReference type="ARBA" id="ARBA00023002"/>
    </source>
</evidence>
<feature type="domain" description="Pyruvate flavodoxin/ferredoxin oxidoreductase pyrimidine binding" evidence="8">
    <location>
        <begin position="20"/>
        <end position="243"/>
    </location>
</feature>
<proteinExistence type="predicted"/>
<evidence type="ECO:0000259" key="8">
    <source>
        <dbReference type="Pfam" id="PF01855"/>
    </source>
</evidence>
<dbReference type="InterPro" id="IPR009014">
    <property type="entry name" value="Transketo_C/PFOR_II"/>
</dbReference>
<keyword evidence="10" id="KW-0670">Pyruvate</keyword>
<dbReference type="NCBIfam" id="NF040682">
    <property type="entry name" value="PorA_Arch"/>
    <property type="match status" value="1"/>
</dbReference>